<keyword evidence="1" id="KW-0472">Membrane</keyword>
<dbReference type="Gramene" id="EOX93833">
    <property type="protein sequence ID" value="EOX93833"/>
    <property type="gene ID" value="TCM_002778"/>
</dbReference>
<keyword evidence="1" id="KW-1133">Transmembrane helix</keyword>
<sequence>MVIPDFDGACGFSFFACGCIGFFPWAFVGNVAGSWDKDSFTSKDSLVSFLFLRLSSFSFEALSFLYRSKEDGSFDTGGISRQVSNGILGTLEARVDRDKRFFLSKDGIFFVS</sequence>
<feature type="transmembrane region" description="Helical" evidence="1">
    <location>
        <begin position="12"/>
        <end position="33"/>
    </location>
</feature>
<accession>A0A061DV04</accession>
<evidence type="ECO:0000313" key="3">
    <source>
        <dbReference type="Proteomes" id="UP000026915"/>
    </source>
</evidence>
<dbReference type="EMBL" id="CM001879">
    <property type="protein sequence ID" value="EOX93833.1"/>
    <property type="molecule type" value="Genomic_DNA"/>
</dbReference>
<dbReference type="HOGENOM" id="CLU_2150451_0_0_1"/>
<evidence type="ECO:0000313" key="2">
    <source>
        <dbReference type="EMBL" id="EOX93833.1"/>
    </source>
</evidence>
<proteinExistence type="predicted"/>
<dbReference type="Proteomes" id="UP000026915">
    <property type="component" value="Chromosome 1"/>
</dbReference>
<dbReference type="InParanoid" id="A0A061DV04"/>
<keyword evidence="3" id="KW-1185">Reference proteome</keyword>
<dbReference type="AlphaFoldDB" id="A0A061DV04"/>
<organism evidence="2 3">
    <name type="scientific">Theobroma cacao</name>
    <name type="common">Cacao</name>
    <name type="synonym">Cocoa</name>
    <dbReference type="NCBI Taxonomy" id="3641"/>
    <lineage>
        <taxon>Eukaryota</taxon>
        <taxon>Viridiplantae</taxon>
        <taxon>Streptophyta</taxon>
        <taxon>Embryophyta</taxon>
        <taxon>Tracheophyta</taxon>
        <taxon>Spermatophyta</taxon>
        <taxon>Magnoliopsida</taxon>
        <taxon>eudicotyledons</taxon>
        <taxon>Gunneridae</taxon>
        <taxon>Pentapetalae</taxon>
        <taxon>rosids</taxon>
        <taxon>malvids</taxon>
        <taxon>Malvales</taxon>
        <taxon>Malvaceae</taxon>
        <taxon>Byttnerioideae</taxon>
        <taxon>Theobroma</taxon>
    </lineage>
</organism>
<protein>
    <submittedName>
        <fullName evidence="2">Uncharacterized protein</fullName>
    </submittedName>
</protein>
<reference evidence="2 3" key="1">
    <citation type="journal article" date="2013" name="Genome Biol.">
        <title>The genome sequence of the most widely cultivated cacao type and its use to identify candidate genes regulating pod color.</title>
        <authorList>
            <person name="Motamayor J.C."/>
            <person name="Mockaitis K."/>
            <person name="Schmutz J."/>
            <person name="Haiminen N."/>
            <person name="Iii D.L."/>
            <person name="Cornejo O."/>
            <person name="Findley S.D."/>
            <person name="Zheng P."/>
            <person name="Utro F."/>
            <person name="Royaert S."/>
            <person name="Saski C."/>
            <person name="Jenkins J."/>
            <person name="Podicheti R."/>
            <person name="Zhao M."/>
            <person name="Scheffler B.E."/>
            <person name="Stack J.C."/>
            <person name="Feltus F.A."/>
            <person name="Mustiga G.M."/>
            <person name="Amores F."/>
            <person name="Phillips W."/>
            <person name="Marelli J.P."/>
            <person name="May G.D."/>
            <person name="Shapiro H."/>
            <person name="Ma J."/>
            <person name="Bustamante C.D."/>
            <person name="Schnell R.J."/>
            <person name="Main D."/>
            <person name="Gilbert D."/>
            <person name="Parida L."/>
            <person name="Kuhn D.N."/>
        </authorList>
    </citation>
    <scope>NUCLEOTIDE SEQUENCE [LARGE SCALE GENOMIC DNA]</scope>
    <source>
        <strain evidence="3">cv. Matina 1-6</strain>
    </source>
</reference>
<feature type="transmembrane region" description="Helical" evidence="1">
    <location>
        <begin position="45"/>
        <end position="66"/>
    </location>
</feature>
<keyword evidence="1" id="KW-0812">Transmembrane</keyword>
<name>A0A061DV04_THECC</name>
<gene>
    <name evidence="2" type="ORF">TCM_002778</name>
</gene>
<evidence type="ECO:0000256" key="1">
    <source>
        <dbReference type="SAM" id="Phobius"/>
    </source>
</evidence>